<gene>
    <name evidence="1" type="ORF">LCGC14_2931170</name>
</gene>
<organism evidence="1">
    <name type="scientific">marine sediment metagenome</name>
    <dbReference type="NCBI Taxonomy" id="412755"/>
    <lineage>
        <taxon>unclassified sequences</taxon>
        <taxon>metagenomes</taxon>
        <taxon>ecological metagenomes</taxon>
    </lineage>
</organism>
<accession>A0A0F8ZTJ3</accession>
<comment type="caution">
    <text evidence="1">The sequence shown here is derived from an EMBL/GenBank/DDBJ whole genome shotgun (WGS) entry which is preliminary data.</text>
</comment>
<evidence type="ECO:0000313" key="1">
    <source>
        <dbReference type="EMBL" id="KKK69724.1"/>
    </source>
</evidence>
<proteinExistence type="predicted"/>
<reference evidence="1" key="1">
    <citation type="journal article" date="2015" name="Nature">
        <title>Complex archaea that bridge the gap between prokaryotes and eukaryotes.</title>
        <authorList>
            <person name="Spang A."/>
            <person name="Saw J.H."/>
            <person name="Jorgensen S.L."/>
            <person name="Zaremba-Niedzwiedzka K."/>
            <person name="Martijn J."/>
            <person name="Lind A.E."/>
            <person name="van Eijk R."/>
            <person name="Schleper C."/>
            <person name="Guy L."/>
            <person name="Ettema T.J."/>
        </authorList>
    </citation>
    <scope>NUCLEOTIDE SEQUENCE</scope>
</reference>
<sequence>MFGFGYNTKAETLERLRRIEQLDKEMEQMKRLYAPLVRVLLPMRYEWQKAGVPVRDKTITLSTVAWPEQFKKGVDRVLGFNINWVYWV</sequence>
<protein>
    <submittedName>
        <fullName evidence="1">Uncharacterized protein</fullName>
    </submittedName>
</protein>
<name>A0A0F8ZTJ3_9ZZZZ</name>
<dbReference type="AlphaFoldDB" id="A0A0F8ZTJ3"/>
<dbReference type="EMBL" id="LAZR01058515">
    <property type="protein sequence ID" value="KKK69724.1"/>
    <property type="molecule type" value="Genomic_DNA"/>
</dbReference>